<dbReference type="InterPro" id="IPR046700">
    <property type="entry name" value="DUF6570"/>
</dbReference>
<dbReference type="OrthoDB" id="5987805at2759"/>
<name>A0A9Q1CRV0_HOLLE</name>
<keyword evidence="3" id="KW-1185">Reference proteome</keyword>
<dbReference type="Proteomes" id="UP001152320">
    <property type="component" value="Chromosome 1"/>
</dbReference>
<dbReference type="Pfam" id="PF20209">
    <property type="entry name" value="DUF6570"/>
    <property type="match status" value="1"/>
</dbReference>
<accession>A0A9Q1CRV0</accession>
<protein>
    <recommendedName>
        <fullName evidence="1">DUF6570 domain-containing protein</fullName>
    </recommendedName>
</protein>
<comment type="caution">
    <text evidence="2">The sequence shown here is derived from an EMBL/GenBank/DDBJ whole genome shotgun (WGS) entry which is preliminary data.</text>
</comment>
<gene>
    <name evidence="2" type="ORF">HOLleu_03361</name>
</gene>
<sequence>MWICNTCKEYINREKIPPLGLDNNMSLPVIPQQLQLHSLEERLVALRTPFMQIRELPRGRQLNMQGNIVNVAADVSSTIRILPRRLDESMTVPVKFKRKLSYKHAVQIENVRPNKVIDAANWLVAT</sequence>
<feature type="domain" description="DUF6570" evidence="1">
    <location>
        <begin position="13"/>
        <end position="124"/>
    </location>
</feature>
<dbReference type="AlphaFoldDB" id="A0A9Q1CRV0"/>
<proteinExistence type="predicted"/>
<evidence type="ECO:0000259" key="1">
    <source>
        <dbReference type="Pfam" id="PF20209"/>
    </source>
</evidence>
<evidence type="ECO:0000313" key="3">
    <source>
        <dbReference type="Proteomes" id="UP001152320"/>
    </source>
</evidence>
<evidence type="ECO:0000313" key="2">
    <source>
        <dbReference type="EMBL" id="KAJ8050238.1"/>
    </source>
</evidence>
<reference evidence="2" key="1">
    <citation type="submission" date="2021-10" db="EMBL/GenBank/DDBJ databases">
        <title>Tropical sea cucumber genome reveals ecological adaptation and Cuvierian tubules defense mechanism.</title>
        <authorList>
            <person name="Chen T."/>
        </authorList>
    </citation>
    <scope>NUCLEOTIDE SEQUENCE</scope>
    <source>
        <strain evidence="2">Nanhai2018</strain>
        <tissue evidence="2">Muscle</tissue>
    </source>
</reference>
<dbReference type="EMBL" id="JAIZAY010000001">
    <property type="protein sequence ID" value="KAJ8050238.1"/>
    <property type="molecule type" value="Genomic_DNA"/>
</dbReference>
<organism evidence="2 3">
    <name type="scientific">Holothuria leucospilota</name>
    <name type="common">Black long sea cucumber</name>
    <name type="synonym">Mertensiothuria leucospilota</name>
    <dbReference type="NCBI Taxonomy" id="206669"/>
    <lineage>
        <taxon>Eukaryota</taxon>
        <taxon>Metazoa</taxon>
        <taxon>Echinodermata</taxon>
        <taxon>Eleutherozoa</taxon>
        <taxon>Echinozoa</taxon>
        <taxon>Holothuroidea</taxon>
        <taxon>Aspidochirotacea</taxon>
        <taxon>Aspidochirotida</taxon>
        <taxon>Holothuriidae</taxon>
        <taxon>Holothuria</taxon>
    </lineage>
</organism>